<protein>
    <submittedName>
        <fullName evidence="2">DUF4345 domain-containing protein</fullName>
    </submittedName>
</protein>
<feature type="transmembrane region" description="Helical" evidence="1">
    <location>
        <begin position="56"/>
        <end position="73"/>
    </location>
</feature>
<keyword evidence="4" id="KW-1185">Reference proteome</keyword>
<dbReference type="EMBL" id="RIAR02000005">
    <property type="protein sequence ID" value="NSL91241.1"/>
    <property type="molecule type" value="Genomic_DNA"/>
</dbReference>
<comment type="caution">
    <text evidence="2">The sequence shown here is derived from an EMBL/GenBank/DDBJ whole genome shotgun (WGS) entry which is preliminary data.</text>
</comment>
<dbReference type="RefSeq" id="WP_127044523.1">
    <property type="nucleotide sequence ID" value="NZ_JAABOK010000013.1"/>
</dbReference>
<reference evidence="2" key="1">
    <citation type="submission" date="2020-05" db="EMBL/GenBank/DDBJ databases">
        <title>Chitinophaga laudate sp. nov., isolated from a tropical peat swamp.</title>
        <authorList>
            <person name="Goh C.B.S."/>
            <person name="Lee M.S."/>
            <person name="Parimannan S."/>
            <person name="Pasbakhsh P."/>
            <person name="Yule C.M."/>
            <person name="Rajandas H."/>
            <person name="Loke S."/>
            <person name="Croft L."/>
            <person name="Tan J.B.L."/>
        </authorList>
    </citation>
    <scope>NUCLEOTIDE SEQUENCE</scope>
    <source>
        <strain evidence="2">Mgbs1</strain>
    </source>
</reference>
<dbReference type="Proteomes" id="UP000281028">
    <property type="component" value="Unassembled WGS sequence"/>
</dbReference>
<evidence type="ECO:0000313" key="2">
    <source>
        <dbReference type="EMBL" id="NSL87864.1"/>
    </source>
</evidence>
<feature type="transmembrane region" description="Helical" evidence="1">
    <location>
        <begin position="12"/>
        <end position="36"/>
    </location>
</feature>
<organism evidence="2 4">
    <name type="scientific">Chitinophaga solisilvae</name>
    <dbReference type="NCBI Taxonomy" id="1233460"/>
    <lineage>
        <taxon>Bacteria</taxon>
        <taxon>Pseudomonadati</taxon>
        <taxon>Bacteroidota</taxon>
        <taxon>Chitinophagia</taxon>
        <taxon>Chitinophagales</taxon>
        <taxon>Chitinophagaceae</taxon>
        <taxon>Chitinophaga</taxon>
    </lineage>
</organism>
<feature type="transmembrane region" description="Helical" evidence="1">
    <location>
        <begin position="80"/>
        <end position="99"/>
    </location>
</feature>
<dbReference type="Pfam" id="PF14248">
    <property type="entry name" value="DUF4345"/>
    <property type="match status" value="1"/>
</dbReference>
<feature type="transmembrane region" description="Helical" evidence="1">
    <location>
        <begin position="111"/>
        <end position="129"/>
    </location>
</feature>
<dbReference type="EMBL" id="RIAR02000001">
    <property type="protein sequence ID" value="NSL87864.1"/>
    <property type="molecule type" value="Genomic_DNA"/>
</dbReference>
<evidence type="ECO:0000313" key="4">
    <source>
        <dbReference type="Proteomes" id="UP000281028"/>
    </source>
</evidence>
<proteinExistence type="predicted"/>
<accession>A0A433W966</accession>
<dbReference type="OrthoDB" id="852460at2"/>
<evidence type="ECO:0000313" key="3">
    <source>
        <dbReference type="EMBL" id="NSL91241.1"/>
    </source>
</evidence>
<dbReference type="AlphaFoldDB" id="A0A433W966"/>
<name>A0A433W966_9BACT</name>
<keyword evidence="1" id="KW-1133">Transmembrane helix</keyword>
<keyword evidence="1" id="KW-0812">Transmembrane</keyword>
<dbReference type="InterPro" id="IPR025597">
    <property type="entry name" value="DUF4345"/>
</dbReference>
<keyword evidence="1" id="KW-0472">Membrane</keyword>
<sequence>MNQSRTIKMLSRGYLLLSAVSFCMVSLMGFFSPQAVMDLVQVKLPNTDAFSSVRGVYGGVGLTITIMLIRWMIKDIPQGVVFLCWLWGLYALSRIITWVAEGPLGAFGTQWLIIESVFFMMGALLWLRLRRSTFSLQR</sequence>
<gene>
    <name evidence="2" type="ORF">ECE50_013540</name>
    <name evidence="3" type="ORF">ECE50_030745</name>
</gene>
<evidence type="ECO:0000256" key="1">
    <source>
        <dbReference type="SAM" id="Phobius"/>
    </source>
</evidence>